<gene>
    <name evidence="8" type="ORF">A8L59_18570</name>
</gene>
<dbReference type="InterPro" id="IPR003856">
    <property type="entry name" value="LPS_length_determ_N"/>
</dbReference>
<organism evidence="8 9">
    <name type="scientific">Pseudomonas koreensis</name>
    <dbReference type="NCBI Taxonomy" id="198620"/>
    <lineage>
        <taxon>Bacteria</taxon>
        <taxon>Pseudomonadati</taxon>
        <taxon>Pseudomonadota</taxon>
        <taxon>Gammaproteobacteria</taxon>
        <taxon>Pseudomonadales</taxon>
        <taxon>Pseudomonadaceae</taxon>
        <taxon>Pseudomonas</taxon>
    </lineage>
</organism>
<evidence type="ECO:0000256" key="6">
    <source>
        <dbReference type="SAM" id="Phobius"/>
    </source>
</evidence>
<dbReference type="AlphaFoldDB" id="A0AAC9FY73"/>
<dbReference type="Proteomes" id="UP000078142">
    <property type="component" value="Chromosome"/>
</dbReference>
<dbReference type="GO" id="GO:0004713">
    <property type="term" value="F:protein tyrosine kinase activity"/>
    <property type="evidence" value="ECO:0007669"/>
    <property type="project" value="TreeGrafter"/>
</dbReference>
<feature type="transmembrane region" description="Helical" evidence="6">
    <location>
        <begin position="318"/>
        <end position="342"/>
    </location>
</feature>
<dbReference type="GO" id="GO:0005886">
    <property type="term" value="C:plasma membrane"/>
    <property type="evidence" value="ECO:0007669"/>
    <property type="project" value="UniProtKB-SubCell"/>
</dbReference>
<dbReference type="PANTHER" id="PTHR32309">
    <property type="entry name" value="TYROSINE-PROTEIN KINASE"/>
    <property type="match status" value="1"/>
</dbReference>
<evidence type="ECO:0000256" key="1">
    <source>
        <dbReference type="ARBA" id="ARBA00004651"/>
    </source>
</evidence>
<keyword evidence="2" id="KW-1003">Cell membrane</keyword>
<dbReference type="InterPro" id="IPR050445">
    <property type="entry name" value="Bact_polysacc_biosynth/exp"/>
</dbReference>
<dbReference type="PANTHER" id="PTHR32309:SF13">
    <property type="entry name" value="FERRIC ENTEROBACTIN TRANSPORT PROTEIN FEPE"/>
    <property type="match status" value="1"/>
</dbReference>
<evidence type="ECO:0000256" key="4">
    <source>
        <dbReference type="ARBA" id="ARBA00022989"/>
    </source>
</evidence>
<protein>
    <recommendedName>
        <fullName evidence="7">Polysaccharide chain length determinant N-terminal domain-containing protein</fullName>
    </recommendedName>
</protein>
<comment type="subcellular location">
    <subcellularLocation>
        <location evidence="1">Cell membrane</location>
        <topology evidence="1">Multi-pass membrane protein</topology>
    </subcellularLocation>
</comment>
<sequence>MQNNHGPQSSNDEIDLYEIFQEMFSQKRLILLITVTCLLAAVIYAYLAKPVYEARAYVLPPKQSDIVALNFGRDKKSDMDPFTVKEVYSVYLRNLQSESLKRELFLSMYLPTLTEAEQKQSQEILYTQFTSKLSIAPSSKELPDRYSVSFQGRKASQIAEWVDIYVKKAGEAAKQEIIQNAQREAQVRAGDLERQISIRRDKGLAIREDWIIKLKEALRVAEEINLEKPLIISGNLSAEMSGSMEGQLIYMRGTKALKAEIENLETRKMEDPFIDGLRSLESRLEYFKGMKVTPESISVYRMDGAIYSPDFPIKPNKMLIMLQGLFIGVVLSLFIAFVRVFIAKGRAKALS</sequence>
<dbReference type="SUPFAM" id="SSF160355">
    <property type="entry name" value="Bacterial polysaccharide co-polymerase-like"/>
    <property type="match status" value="1"/>
</dbReference>
<dbReference type="EMBL" id="CP015852">
    <property type="protein sequence ID" value="ANH99327.1"/>
    <property type="molecule type" value="Genomic_DNA"/>
</dbReference>
<keyword evidence="4 6" id="KW-1133">Transmembrane helix</keyword>
<keyword evidence="3 6" id="KW-0812">Transmembrane</keyword>
<proteinExistence type="predicted"/>
<feature type="domain" description="Polysaccharide chain length determinant N-terminal" evidence="7">
    <location>
        <begin position="12"/>
        <end position="103"/>
    </location>
</feature>
<evidence type="ECO:0000259" key="7">
    <source>
        <dbReference type="Pfam" id="PF02706"/>
    </source>
</evidence>
<dbReference type="GeneID" id="93490393"/>
<dbReference type="Gene3D" id="3.30.1890.10">
    <property type="entry name" value="FepE-like"/>
    <property type="match status" value="1"/>
</dbReference>
<keyword evidence="5 6" id="KW-0472">Membrane</keyword>
<dbReference type="RefSeq" id="WP_064588616.1">
    <property type="nucleotide sequence ID" value="NZ_CP015852.1"/>
</dbReference>
<name>A0AAC9FY73_9PSED</name>
<reference evidence="8 9" key="1">
    <citation type="submission" date="2016-05" db="EMBL/GenBank/DDBJ databases">
        <authorList>
            <person name="Wang S."/>
            <person name="Zhu B."/>
        </authorList>
    </citation>
    <scope>NUCLEOTIDE SEQUENCE [LARGE SCALE GENOMIC DNA]</scope>
    <source>
        <strain evidence="8 9">CRS05-R5</strain>
    </source>
</reference>
<evidence type="ECO:0000256" key="5">
    <source>
        <dbReference type="ARBA" id="ARBA00023136"/>
    </source>
</evidence>
<evidence type="ECO:0000256" key="3">
    <source>
        <dbReference type="ARBA" id="ARBA00022692"/>
    </source>
</evidence>
<evidence type="ECO:0000256" key="2">
    <source>
        <dbReference type="ARBA" id="ARBA00022475"/>
    </source>
</evidence>
<evidence type="ECO:0000313" key="9">
    <source>
        <dbReference type="Proteomes" id="UP000078142"/>
    </source>
</evidence>
<feature type="transmembrane region" description="Helical" evidence="6">
    <location>
        <begin position="29"/>
        <end position="47"/>
    </location>
</feature>
<dbReference type="Pfam" id="PF02706">
    <property type="entry name" value="Wzz"/>
    <property type="match status" value="1"/>
</dbReference>
<accession>A0AAC9FY73</accession>
<evidence type="ECO:0000313" key="8">
    <source>
        <dbReference type="EMBL" id="ANH99327.1"/>
    </source>
</evidence>